<feature type="domain" description="CN hydrolase" evidence="4">
    <location>
        <begin position="5"/>
        <end position="88"/>
    </location>
</feature>
<evidence type="ECO:0000256" key="1">
    <source>
        <dbReference type="ARBA" id="ARBA00017309"/>
    </source>
</evidence>
<dbReference type="PROSITE" id="PS50263">
    <property type="entry name" value="CN_HYDROLASE"/>
    <property type="match status" value="1"/>
</dbReference>
<dbReference type="InterPro" id="IPR003010">
    <property type="entry name" value="C-N_Hydrolase"/>
</dbReference>
<dbReference type="InterPro" id="IPR003694">
    <property type="entry name" value="NAD_synthase"/>
</dbReference>
<dbReference type="InterPro" id="IPR036526">
    <property type="entry name" value="C-N_Hydrolase_sf"/>
</dbReference>
<accession>A0ABM0LZ99</accession>
<proteinExistence type="predicted"/>
<protein>
    <recommendedName>
        <fullName evidence="1">Glutamine-dependent NAD(+) synthetase</fullName>
    </recommendedName>
    <alternativeName>
        <fullName evidence="3">NAD(+) synthase [glutamine-hydrolyzing]</fullName>
    </alternativeName>
</protein>
<sequence length="88" mass="9804">MGRKVTLATCCLNQWAMDFEGNLQRILKSIAASKEKGARYRLGPELEICGYGCGDHFYESDTCLHSFQVLSELLLSPITQDIICDVGM</sequence>
<dbReference type="Pfam" id="PF00795">
    <property type="entry name" value="CN_hydrolase"/>
    <property type="match status" value="1"/>
</dbReference>
<dbReference type="Gene3D" id="3.60.110.10">
    <property type="entry name" value="Carbon-nitrogen hydrolase"/>
    <property type="match status" value="1"/>
</dbReference>
<evidence type="ECO:0000313" key="5">
    <source>
        <dbReference type="Proteomes" id="UP000694865"/>
    </source>
</evidence>
<dbReference type="Proteomes" id="UP000694865">
    <property type="component" value="Unplaced"/>
</dbReference>
<dbReference type="SUPFAM" id="SSF56317">
    <property type="entry name" value="Carbon-nitrogen hydrolase"/>
    <property type="match status" value="1"/>
</dbReference>
<evidence type="ECO:0000256" key="2">
    <source>
        <dbReference type="ARBA" id="ARBA00022598"/>
    </source>
</evidence>
<keyword evidence="5" id="KW-1185">Reference proteome</keyword>
<dbReference type="RefSeq" id="XP_006813090.1">
    <property type="nucleotide sequence ID" value="XM_006813027.1"/>
</dbReference>
<keyword evidence="2" id="KW-0436">Ligase</keyword>
<evidence type="ECO:0000256" key="3">
    <source>
        <dbReference type="ARBA" id="ARBA00030681"/>
    </source>
</evidence>
<dbReference type="PANTHER" id="PTHR23090">
    <property type="entry name" value="NH 3 /GLUTAMINE-DEPENDENT NAD + SYNTHETASE"/>
    <property type="match status" value="1"/>
</dbReference>
<reference evidence="6" key="1">
    <citation type="submission" date="2025-08" db="UniProtKB">
        <authorList>
            <consortium name="RefSeq"/>
        </authorList>
    </citation>
    <scope>IDENTIFICATION</scope>
    <source>
        <tissue evidence="6">Testes</tissue>
    </source>
</reference>
<evidence type="ECO:0000313" key="6">
    <source>
        <dbReference type="RefSeq" id="XP_006813090.1"/>
    </source>
</evidence>
<dbReference type="PANTHER" id="PTHR23090:SF9">
    <property type="entry name" value="GLUTAMINE-DEPENDENT NAD(+) SYNTHETASE"/>
    <property type="match status" value="1"/>
</dbReference>
<gene>
    <name evidence="6" type="primary">LOC102802495</name>
</gene>
<evidence type="ECO:0000259" key="4">
    <source>
        <dbReference type="PROSITE" id="PS50263"/>
    </source>
</evidence>
<name>A0ABM0LZ99_SACKO</name>
<organism evidence="5 6">
    <name type="scientific">Saccoglossus kowalevskii</name>
    <name type="common">Acorn worm</name>
    <dbReference type="NCBI Taxonomy" id="10224"/>
    <lineage>
        <taxon>Eukaryota</taxon>
        <taxon>Metazoa</taxon>
        <taxon>Hemichordata</taxon>
        <taxon>Enteropneusta</taxon>
        <taxon>Harrimaniidae</taxon>
        <taxon>Saccoglossus</taxon>
    </lineage>
</organism>
<dbReference type="GeneID" id="102802495"/>